<reference evidence="15" key="1">
    <citation type="submission" date="2021-01" db="EMBL/GenBank/DDBJ databases">
        <title>Draft genome sequence of Acholeplasmataceae bacterium strain Mahy22.</title>
        <authorList>
            <person name="Watanabe M."/>
            <person name="Kojima H."/>
            <person name="Fukui M."/>
        </authorList>
    </citation>
    <scope>NUCLEOTIDE SEQUENCE</scope>
    <source>
        <strain evidence="15">Mahy22</strain>
    </source>
</reference>
<comment type="cofactor">
    <cofactor evidence="2">
        <name>Mn(2+)</name>
        <dbReference type="ChEBI" id="CHEBI:29035"/>
    </cofactor>
</comment>
<name>A0A7U9TH49_9MOLU</name>
<evidence type="ECO:0000256" key="9">
    <source>
        <dbReference type="ARBA" id="ARBA00023235"/>
    </source>
</evidence>
<keyword evidence="13" id="KW-0464">Manganese</keyword>
<comment type="function">
    <text evidence="10">Catalyzes the reversible epimerization of D-ribulose 5-phosphate to D-xylulose 5-phosphate.</text>
</comment>
<dbReference type="GO" id="GO:0046872">
    <property type="term" value="F:metal ion binding"/>
    <property type="evidence" value="ECO:0007669"/>
    <property type="project" value="UniProtKB-UniRule"/>
</dbReference>
<dbReference type="PROSITE" id="PS01085">
    <property type="entry name" value="RIBUL_P_3_EPIMER_1"/>
    <property type="match status" value="1"/>
</dbReference>
<evidence type="ECO:0000256" key="3">
    <source>
        <dbReference type="ARBA" id="ARBA00001941"/>
    </source>
</evidence>
<feature type="binding site" evidence="10 14">
    <location>
        <begin position="137"/>
        <end position="140"/>
    </location>
    <ligand>
        <name>substrate</name>
    </ligand>
</feature>
<dbReference type="NCBIfam" id="TIGR01163">
    <property type="entry name" value="rpe"/>
    <property type="match status" value="1"/>
</dbReference>
<accession>A0A7U9TH49</accession>
<dbReference type="InterPro" id="IPR000056">
    <property type="entry name" value="Ribul_P_3_epim-like"/>
</dbReference>
<proteinExistence type="inferred from homology"/>
<organism evidence="15 16">
    <name type="scientific">Mariniplasma anaerobium</name>
    <dbReference type="NCBI Taxonomy" id="2735436"/>
    <lineage>
        <taxon>Bacteria</taxon>
        <taxon>Bacillati</taxon>
        <taxon>Mycoplasmatota</taxon>
        <taxon>Mollicutes</taxon>
        <taxon>Acholeplasmatales</taxon>
        <taxon>Acholeplasmataceae</taxon>
        <taxon>Mariniplasma</taxon>
    </lineage>
</organism>
<keyword evidence="9 10" id="KW-0413">Isomerase</keyword>
<dbReference type="EMBL" id="AP024412">
    <property type="protein sequence ID" value="BCR36413.1"/>
    <property type="molecule type" value="Genomic_DNA"/>
</dbReference>
<feature type="binding site" evidence="10 14">
    <location>
        <position position="62"/>
    </location>
    <ligand>
        <name>substrate</name>
    </ligand>
</feature>
<dbReference type="Gene3D" id="3.20.20.70">
    <property type="entry name" value="Aldolase class I"/>
    <property type="match status" value="1"/>
</dbReference>
<evidence type="ECO:0000256" key="1">
    <source>
        <dbReference type="ARBA" id="ARBA00001782"/>
    </source>
</evidence>
<dbReference type="PIRSF" id="PIRSF001461">
    <property type="entry name" value="RPE"/>
    <property type="match status" value="1"/>
</dbReference>
<comment type="similarity">
    <text evidence="6 10 11">Belongs to the ribulose-phosphate 3-epimerase family.</text>
</comment>
<feature type="binding site" evidence="14">
    <location>
        <position position="172"/>
    </location>
    <ligand>
        <name>substrate</name>
    </ligand>
</feature>
<feature type="binding site" evidence="10">
    <location>
        <begin position="170"/>
        <end position="172"/>
    </location>
    <ligand>
        <name>substrate</name>
    </ligand>
</feature>
<evidence type="ECO:0000256" key="10">
    <source>
        <dbReference type="HAMAP-Rule" id="MF_02227"/>
    </source>
</evidence>
<dbReference type="GO" id="GO:0006098">
    <property type="term" value="P:pentose-phosphate shunt"/>
    <property type="evidence" value="ECO:0007669"/>
    <property type="project" value="UniProtKB-UniRule"/>
</dbReference>
<evidence type="ECO:0000313" key="16">
    <source>
        <dbReference type="Proteomes" id="UP000620133"/>
    </source>
</evidence>
<dbReference type="Pfam" id="PF00834">
    <property type="entry name" value="Ribul_P_3_epim"/>
    <property type="match status" value="1"/>
</dbReference>
<feature type="binding site" evidence="10 13">
    <location>
        <position position="31"/>
    </location>
    <ligand>
        <name>a divalent metal cation</name>
        <dbReference type="ChEBI" id="CHEBI:60240"/>
    </ligand>
</feature>
<evidence type="ECO:0000256" key="8">
    <source>
        <dbReference type="ARBA" id="ARBA00022723"/>
    </source>
</evidence>
<keyword evidence="8 10" id="KW-0479">Metal-binding</keyword>
<keyword evidence="13" id="KW-0862">Zinc</keyword>
<feature type="binding site" evidence="10 13">
    <location>
        <position position="170"/>
    </location>
    <ligand>
        <name>a divalent metal cation</name>
        <dbReference type="ChEBI" id="CHEBI:60240"/>
    </ligand>
</feature>
<comment type="cofactor">
    <cofactor evidence="4">
        <name>Zn(2+)</name>
        <dbReference type="ChEBI" id="CHEBI:29105"/>
    </cofactor>
</comment>
<evidence type="ECO:0000256" key="6">
    <source>
        <dbReference type="ARBA" id="ARBA00009541"/>
    </source>
</evidence>
<dbReference type="CDD" id="cd00429">
    <property type="entry name" value="RPE"/>
    <property type="match status" value="1"/>
</dbReference>
<evidence type="ECO:0000256" key="4">
    <source>
        <dbReference type="ARBA" id="ARBA00001947"/>
    </source>
</evidence>
<evidence type="ECO:0000256" key="14">
    <source>
        <dbReference type="PIRSR" id="PIRSR001461-3"/>
    </source>
</evidence>
<feature type="binding site" evidence="10 14">
    <location>
        <position position="6"/>
    </location>
    <ligand>
        <name>substrate</name>
    </ligand>
</feature>
<evidence type="ECO:0000256" key="12">
    <source>
        <dbReference type="PIRSR" id="PIRSR001461-1"/>
    </source>
</evidence>
<comment type="catalytic activity">
    <reaction evidence="1 10 11">
        <text>D-ribulose 5-phosphate = D-xylulose 5-phosphate</text>
        <dbReference type="Rhea" id="RHEA:13677"/>
        <dbReference type="ChEBI" id="CHEBI:57737"/>
        <dbReference type="ChEBI" id="CHEBI:58121"/>
        <dbReference type="EC" id="5.1.3.1"/>
    </reaction>
</comment>
<dbReference type="Proteomes" id="UP000620133">
    <property type="component" value="Chromosome"/>
</dbReference>
<evidence type="ECO:0000256" key="7">
    <source>
        <dbReference type="ARBA" id="ARBA00013188"/>
    </source>
</evidence>
<dbReference type="InterPro" id="IPR013785">
    <property type="entry name" value="Aldolase_TIM"/>
</dbReference>
<dbReference type="GO" id="GO:0019323">
    <property type="term" value="P:pentose catabolic process"/>
    <property type="evidence" value="ECO:0007669"/>
    <property type="project" value="UniProtKB-UniRule"/>
</dbReference>
<protein>
    <recommendedName>
        <fullName evidence="7 10">Ribulose-phosphate 3-epimerase</fullName>
        <ecNumber evidence="7 10">5.1.3.1</ecNumber>
    </recommendedName>
</protein>
<dbReference type="GO" id="GO:0005737">
    <property type="term" value="C:cytoplasm"/>
    <property type="evidence" value="ECO:0007669"/>
    <property type="project" value="UniProtKB-ARBA"/>
</dbReference>
<evidence type="ECO:0000313" key="15">
    <source>
        <dbReference type="EMBL" id="BCR36413.1"/>
    </source>
</evidence>
<dbReference type="KEGG" id="manr:MPAN_013060"/>
<evidence type="ECO:0000256" key="13">
    <source>
        <dbReference type="PIRSR" id="PIRSR001461-2"/>
    </source>
</evidence>
<comment type="cofactor">
    <cofactor evidence="5">
        <name>Fe(2+)</name>
        <dbReference type="ChEBI" id="CHEBI:29033"/>
    </cofactor>
</comment>
<keyword evidence="13" id="KW-0170">Cobalt</keyword>
<sequence length="209" mass="23528">MLIAPSILTANFARLEEELIKIESADKIHLDVMDGHFVPNISFGPHISRSISKVSKLPLDIHLMVTDPLFWIDQFVFPNTEYLTIHIEANHTEESIKKIKQANVKVGLSLKPKTKVYDIIPYLKDCDLVLVMTVEPGFGGQSFMEDMMDKVVELVKIRKEKKLDFLIEVDGGISDKTIDICKKSGVDMAVAGSYVFNHKDPKDAINSLK</sequence>
<feature type="binding site" evidence="10 13">
    <location>
        <position position="29"/>
    </location>
    <ligand>
        <name>a divalent metal cation</name>
        <dbReference type="ChEBI" id="CHEBI:60240"/>
    </ligand>
</feature>
<dbReference type="RefSeq" id="WP_176238776.1">
    <property type="nucleotide sequence ID" value="NZ_AP024412.1"/>
</dbReference>
<feature type="active site" description="Proton acceptor" evidence="10 12">
    <location>
        <position position="31"/>
    </location>
</feature>
<evidence type="ECO:0000256" key="5">
    <source>
        <dbReference type="ARBA" id="ARBA00001954"/>
    </source>
</evidence>
<feature type="binding site" evidence="10 13">
    <location>
        <position position="62"/>
    </location>
    <ligand>
        <name>a divalent metal cation</name>
        <dbReference type="ChEBI" id="CHEBI:60240"/>
    </ligand>
</feature>
<keyword evidence="10 11" id="KW-0119">Carbohydrate metabolism</keyword>
<dbReference type="GO" id="GO:0004750">
    <property type="term" value="F:D-ribulose-phosphate 3-epimerase activity"/>
    <property type="evidence" value="ECO:0007669"/>
    <property type="project" value="UniProtKB-UniRule"/>
</dbReference>
<evidence type="ECO:0000256" key="2">
    <source>
        <dbReference type="ARBA" id="ARBA00001936"/>
    </source>
</evidence>
<feature type="active site" description="Proton donor" evidence="10 12">
    <location>
        <position position="170"/>
    </location>
</feature>
<dbReference type="InterPro" id="IPR011060">
    <property type="entry name" value="RibuloseP-bd_barrel"/>
</dbReference>
<comment type="cofactor">
    <cofactor evidence="10 13">
        <name>a divalent metal cation</name>
        <dbReference type="ChEBI" id="CHEBI:60240"/>
    </cofactor>
    <text evidence="10 13">Binds 1 divalent metal cation per subunit.</text>
</comment>
<dbReference type="EC" id="5.1.3.1" evidence="7 10"/>
<dbReference type="AlphaFoldDB" id="A0A7U9TH49"/>
<dbReference type="HAMAP" id="MF_02227">
    <property type="entry name" value="RPE"/>
    <property type="match status" value="1"/>
</dbReference>
<dbReference type="InterPro" id="IPR026019">
    <property type="entry name" value="Ribul_P_3_epim"/>
</dbReference>
<evidence type="ECO:0000256" key="11">
    <source>
        <dbReference type="PIRNR" id="PIRNR001461"/>
    </source>
</evidence>
<comment type="cofactor">
    <cofactor evidence="3">
        <name>Co(2+)</name>
        <dbReference type="ChEBI" id="CHEBI:48828"/>
    </cofactor>
</comment>
<gene>
    <name evidence="10 15" type="primary">rpe</name>
    <name evidence="15" type="ORF">MPAN_013060</name>
</gene>
<dbReference type="NCBIfam" id="NF004076">
    <property type="entry name" value="PRK05581.1-4"/>
    <property type="match status" value="1"/>
</dbReference>
<feature type="binding site" evidence="10 14">
    <location>
        <begin position="192"/>
        <end position="193"/>
    </location>
    <ligand>
        <name>substrate</name>
    </ligand>
</feature>
<dbReference type="SUPFAM" id="SSF51366">
    <property type="entry name" value="Ribulose-phoshate binding barrel"/>
    <property type="match status" value="1"/>
</dbReference>
<keyword evidence="16" id="KW-1185">Reference proteome</keyword>
<dbReference type="PANTHER" id="PTHR11749">
    <property type="entry name" value="RIBULOSE-5-PHOSPHATE-3-EPIMERASE"/>
    <property type="match status" value="1"/>
</dbReference>
<comment type="pathway">
    <text evidence="10">Carbohydrate degradation.</text>
</comment>
<dbReference type="FunFam" id="3.20.20.70:FF:000004">
    <property type="entry name" value="Ribulose-phosphate 3-epimerase"/>
    <property type="match status" value="1"/>
</dbReference>
<dbReference type="PROSITE" id="PS01086">
    <property type="entry name" value="RIBUL_P_3_EPIMER_2"/>
    <property type="match status" value="1"/>
</dbReference>